<dbReference type="InterPro" id="IPR037401">
    <property type="entry name" value="SnoaL-like"/>
</dbReference>
<evidence type="ECO:0000259" key="1">
    <source>
        <dbReference type="Pfam" id="PF12680"/>
    </source>
</evidence>
<proteinExistence type="predicted"/>
<dbReference type="RefSeq" id="WP_265673410.1">
    <property type="nucleotide sequence ID" value="NZ_JAKRRY010000002.1"/>
</dbReference>
<reference evidence="2" key="1">
    <citation type="submission" date="2022-02" db="EMBL/GenBank/DDBJ databases">
        <title>Vibrio sp. nov, a new bacterium isolated from seawater.</title>
        <authorList>
            <person name="Yuan Y."/>
        </authorList>
    </citation>
    <scope>NUCLEOTIDE SEQUENCE</scope>
    <source>
        <strain evidence="2">ZSDZ65</strain>
    </source>
</reference>
<accession>A0A9X3CK71</accession>
<evidence type="ECO:0000313" key="2">
    <source>
        <dbReference type="EMBL" id="MCW8344953.1"/>
    </source>
</evidence>
<evidence type="ECO:0000313" key="3">
    <source>
        <dbReference type="Proteomes" id="UP001155587"/>
    </source>
</evidence>
<dbReference type="Gene3D" id="3.10.450.50">
    <property type="match status" value="1"/>
</dbReference>
<dbReference type="Pfam" id="PF12680">
    <property type="entry name" value="SnoaL_2"/>
    <property type="match status" value="1"/>
</dbReference>
<dbReference type="AlphaFoldDB" id="A0A9X3CK71"/>
<organism evidence="2 3">
    <name type="scientific">Vibrio qingdaonensis</name>
    <dbReference type="NCBI Taxonomy" id="2829491"/>
    <lineage>
        <taxon>Bacteria</taxon>
        <taxon>Pseudomonadati</taxon>
        <taxon>Pseudomonadota</taxon>
        <taxon>Gammaproteobacteria</taxon>
        <taxon>Vibrionales</taxon>
        <taxon>Vibrionaceae</taxon>
        <taxon>Vibrio</taxon>
    </lineage>
</organism>
<feature type="domain" description="SnoaL-like" evidence="1">
    <location>
        <begin position="7"/>
        <end position="108"/>
    </location>
</feature>
<name>A0A9X3CK71_9VIBR</name>
<keyword evidence="3" id="KW-1185">Reference proteome</keyword>
<sequence length="139" mass="16252">MDINDVSHLYQQLDKHNLHLLEGIYHDHVVFEDPAHRVEGKPALVTYFHELYANVIRCEFDIEQQQQLDSQGFLTWTMNLQHPKLNRGQPVSVKGASHIRFEQGFVIYHRDYFDLGEMLYEHVVVLGGLIKAIKKRLGN</sequence>
<dbReference type="SUPFAM" id="SSF54427">
    <property type="entry name" value="NTF2-like"/>
    <property type="match status" value="1"/>
</dbReference>
<gene>
    <name evidence="2" type="ORF">MD535_02780</name>
</gene>
<dbReference type="InterPro" id="IPR032710">
    <property type="entry name" value="NTF2-like_dom_sf"/>
</dbReference>
<dbReference type="EMBL" id="JAKRRY010000002">
    <property type="protein sequence ID" value="MCW8344953.1"/>
    <property type="molecule type" value="Genomic_DNA"/>
</dbReference>
<comment type="caution">
    <text evidence="2">The sequence shown here is derived from an EMBL/GenBank/DDBJ whole genome shotgun (WGS) entry which is preliminary data.</text>
</comment>
<dbReference type="Proteomes" id="UP001155587">
    <property type="component" value="Unassembled WGS sequence"/>
</dbReference>
<protein>
    <submittedName>
        <fullName evidence="2">Nuclear transport factor 2 family protein</fullName>
    </submittedName>
</protein>